<evidence type="ECO:0000313" key="2">
    <source>
        <dbReference type="EMBL" id="RGU96763.1"/>
    </source>
</evidence>
<sequence>MKQKQLHKPYRLVTLLLLVMAILMPYGGAWAQTQPSGGDGSSESPFLINTAEELKWYASYVNGESGDNVVHTTACAQLVKDIDLSTVCGEGKGNWTPIAKYGIYGLTSSNKFDGVFDGNGHTISNLYIDVDNQNGSKLGLFGFIMPTTSSTSASVKNLKMANVQIVGDEYCAAVCGYGIGGTFENIEVLSGSIASYTKAYGIAGCSGNAKNCINRANVTAKRMTAAGVINNISDEVSNCSNYGKITAGNGRAGGIATGSNGLTQLINCANYGDIVITGNVSDKVGGLVAAPWNLVISNCANFGNIYLNEQSELVGVIVGTDQLSKASGILANTGNIYVDDIAQTDVPVLQTGITWFNGNVDNTANCLTPTAEQLASGWLTWQLQQNCSTQTWGQNVSAEPKDAYPVIGGSVLYAVGSCIDIQFSNVSGVVTHSLTHNGAVSATCSKKGNHEYWYCSDCKKYFKEATCENAYTDDADAKTGVWIEKIPHTLPADFDKNGLKYCSVCGHVVEVEAPTLVADAASKFNGYYALSKAAHLVWLHNQVQVYDAETKTYPYESIKCYLANGISLKAVCHPADAANSVAEASWNPIGDKNPFKGIFDGNGHTVSDLYINNSGNTLGLFGLVDGAEIKNVIVQGNVTGFYEEGNSQSGQYVGLVLGIGSSGVKLENCESRGSVTGYKYVGGIVGLVPSSGGTITMCTNRATVKNYSGQSGKYFGGIVGSGCGLSLCANYADITTESNNVGGLAGVLSADSNRKGMNNCMNVGNVKGKQNVGGLVGNCCAANNVNNYSSGRVEATSQYAGLLVGTYTNNPSAAFENTYYVKEGFVVENGTTTAGKYYGNGTISAKAEAIPQADVASGKLATMLASVNSTWGQDLVQENSYPVLNGKAVYFSGSMLCNGHLLSEAYTNDEAKETVTPAHSPEYENGEFCTVCHESRVLHGTGIAEDPYLISSVEQLEYLRDQSNMGSRKITAHAKLVNDIDLSYASASSWIPVSKSYSNGFAGTFDGNGHCIKNLYSSFNQDSYVGLFGCVYGGTIKNLTVEGVIESSCSNQGMIAGYSVDANYYNCVVKGRITTNGSSYFVGGIAGNISNFGSSNPVVQGCASYVDIVSTGTYTAGLVGMASNGINMEACANYGNVTGTANVGALMGYYNPNSESHITNCYVGSCEVRGEGANVFLTCFEDESSSSCLSNYEKVFYSKDAKVFASADATEPEVLANRIAPGESNTSSAFVGFSAELIAGGEATYRMNNEMTVSPVWTQDFSQTNSQPELNGDAALHTVYKMGYAHGSTTLSFSNNQDKENTLHAEADNNGSHDKAVGYVSDGYQSCTHSAICRECGHIVVESEDCSRDNDICTKCNYGDLFELADGEAYTLAKGAEVGELNYARNFGGTNWTTWYVPFELKLTPELCKKYAFSRINNVHQYDDDNDGVADRTIVESFNQAEGVTLKANYPYLVRALTDADKKMTITLNNVDLAKAESKHIDCMSVDNTYTFTGIYNGMGDGGNTPNSPLSLFDNSVGNKWLNFHSLPAQRHHLVITPRDGSAQTVAPARIMLQVIGDETATGIVNIYSYDKRSSETYDLSGRRVSSNQRGLLIKNGKKVFVK</sequence>
<protein>
    <submittedName>
        <fullName evidence="2">Uncharacterized protein</fullName>
    </submittedName>
</protein>
<name>A0AA92TRG0_9BACT</name>
<reference evidence="2 3" key="1">
    <citation type="submission" date="2018-08" db="EMBL/GenBank/DDBJ databases">
        <title>A genome reference for cultivated species of the human gut microbiota.</title>
        <authorList>
            <person name="Zou Y."/>
            <person name="Xue W."/>
            <person name="Luo G."/>
        </authorList>
    </citation>
    <scope>NUCLEOTIDE SEQUENCE [LARGE SCALE GENOMIC DNA]</scope>
    <source>
        <strain evidence="2 3">AF15-25</strain>
    </source>
</reference>
<feature type="signal peptide" evidence="1">
    <location>
        <begin position="1"/>
        <end position="31"/>
    </location>
</feature>
<keyword evidence="1" id="KW-0732">Signal</keyword>
<feature type="chain" id="PRO_5041686548" evidence="1">
    <location>
        <begin position="32"/>
        <end position="1603"/>
    </location>
</feature>
<gene>
    <name evidence="2" type="ORF">DWW35_08370</name>
</gene>
<proteinExistence type="predicted"/>
<evidence type="ECO:0000256" key="1">
    <source>
        <dbReference type="SAM" id="SignalP"/>
    </source>
</evidence>
<organism evidence="2 3">
    <name type="scientific">Segatella copri</name>
    <dbReference type="NCBI Taxonomy" id="165179"/>
    <lineage>
        <taxon>Bacteria</taxon>
        <taxon>Pseudomonadati</taxon>
        <taxon>Bacteroidota</taxon>
        <taxon>Bacteroidia</taxon>
        <taxon>Bacteroidales</taxon>
        <taxon>Prevotellaceae</taxon>
        <taxon>Segatella</taxon>
    </lineage>
</organism>
<accession>A0AA92TRG0</accession>
<dbReference type="Gene3D" id="2.160.20.110">
    <property type="match status" value="3"/>
</dbReference>
<evidence type="ECO:0000313" key="3">
    <source>
        <dbReference type="Proteomes" id="UP000285236"/>
    </source>
</evidence>
<comment type="caution">
    <text evidence="2">The sequence shown here is derived from an EMBL/GenBank/DDBJ whole genome shotgun (WGS) entry which is preliminary data.</text>
</comment>
<dbReference type="Proteomes" id="UP000285236">
    <property type="component" value="Unassembled WGS sequence"/>
</dbReference>
<dbReference type="EMBL" id="QRYP01000019">
    <property type="protein sequence ID" value="RGU96763.1"/>
    <property type="molecule type" value="Genomic_DNA"/>
</dbReference>
<dbReference type="RefSeq" id="WP_147347468.1">
    <property type="nucleotide sequence ID" value="NZ_QRYP01000019.1"/>
</dbReference>